<feature type="transmembrane region" description="Helical" evidence="1">
    <location>
        <begin position="41"/>
        <end position="63"/>
    </location>
</feature>
<dbReference type="RefSeq" id="WP_188762889.1">
    <property type="nucleotide sequence ID" value="NZ_BMJM01000006.1"/>
</dbReference>
<dbReference type="Proteomes" id="UP000635071">
    <property type="component" value="Unassembled WGS sequence"/>
</dbReference>
<proteinExistence type="predicted"/>
<keyword evidence="1" id="KW-0472">Membrane</keyword>
<sequence length="70" mass="7562">MTPAEASAVGTAIKAVGELGPAVRSQTGKWSRAARWARTTAMILLTLMLFSAAYVLIFSRGVVEDTHRRN</sequence>
<gene>
    <name evidence="2" type="ORF">GCM10011529_20940</name>
</gene>
<evidence type="ECO:0000313" key="2">
    <source>
        <dbReference type="EMBL" id="GGE14374.1"/>
    </source>
</evidence>
<keyword evidence="1" id="KW-0812">Transmembrane</keyword>
<dbReference type="AlphaFoldDB" id="A0A917E9N5"/>
<organism evidence="2 3">
    <name type="scientific">Sandarakinorhabdus glacialis</name>
    <dbReference type="NCBI Taxonomy" id="1614636"/>
    <lineage>
        <taxon>Bacteria</taxon>
        <taxon>Pseudomonadati</taxon>
        <taxon>Pseudomonadota</taxon>
        <taxon>Alphaproteobacteria</taxon>
        <taxon>Sphingomonadales</taxon>
        <taxon>Sphingosinicellaceae</taxon>
        <taxon>Sandarakinorhabdus</taxon>
    </lineage>
</organism>
<reference evidence="2" key="1">
    <citation type="journal article" date="2014" name="Int. J. Syst. Evol. Microbiol.">
        <title>Complete genome sequence of Corynebacterium casei LMG S-19264T (=DSM 44701T), isolated from a smear-ripened cheese.</title>
        <authorList>
            <consortium name="US DOE Joint Genome Institute (JGI-PGF)"/>
            <person name="Walter F."/>
            <person name="Albersmeier A."/>
            <person name="Kalinowski J."/>
            <person name="Ruckert C."/>
        </authorList>
    </citation>
    <scope>NUCLEOTIDE SEQUENCE</scope>
    <source>
        <strain evidence="2">CGMCC 1.15519</strain>
    </source>
</reference>
<accession>A0A917E9N5</accession>
<reference evidence="2" key="2">
    <citation type="submission" date="2020-09" db="EMBL/GenBank/DDBJ databases">
        <authorList>
            <person name="Sun Q."/>
            <person name="Zhou Y."/>
        </authorList>
    </citation>
    <scope>NUCLEOTIDE SEQUENCE</scope>
    <source>
        <strain evidence="2">CGMCC 1.15519</strain>
    </source>
</reference>
<name>A0A917E9N5_9SPHN</name>
<protein>
    <submittedName>
        <fullName evidence="2">Uncharacterized protein</fullName>
    </submittedName>
</protein>
<comment type="caution">
    <text evidence="2">The sequence shown here is derived from an EMBL/GenBank/DDBJ whole genome shotgun (WGS) entry which is preliminary data.</text>
</comment>
<evidence type="ECO:0000313" key="3">
    <source>
        <dbReference type="Proteomes" id="UP000635071"/>
    </source>
</evidence>
<keyword evidence="1" id="KW-1133">Transmembrane helix</keyword>
<dbReference type="EMBL" id="BMJM01000006">
    <property type="protein sequence ID" value="GGE14374.1"/>
    <property type="molecule type" value="Genomic_DNA"/>
</dbReference>
<evidence type="ECO:0000256" key="1">
    <source>
        <dbReference type="SAM" id="Phobius"/>
    </source>
</evidence>
<keyword evidence="3" id="KW-1185">Reference proteome</keyword>